<dbReference type="EMBL" id="JAGUCO010000002">
    <property type="protein sequence ID" value="MBS2097432.1"/>
    <property type="molecule type" value="Genomic_DNA"/>
</dbReference>
<dbReference type="NCBIfam" id="TIGR02745">
    <property type="entry name" value="ccoG_rdxA_fixG"/>
    <property type="match status" value="1"/>
</dbReference>
<reference evidence="9 10" key="1">
    <citation type="journal article" date="2015" name="Int. J. Syst. Evol. Microbiol.">
        <title>Carboxylicivirga linearis sp. nov., isolated from a sea cucumber culture pond.</title>
        <authorList>
            <person name="Wang F.Q."/>
            <person name="Zhou Y.X."/>
            <person name="Lin X.Z."/>
            <person name="Chen G.J."/>
            <person name="Du Z.J."/>
        </authorList>
    </citation>
    <scope>NUCLEOTIDE SEQUENCE [LARGE SCALE GENOMIC DNA]</scope>
    <source>
        <strain evidence="9 10">FB218</strain>
    </source>
</reference>
<dbReference type="PANTHER" id="PTHR30176">
    <property type="entry name" value="FERREDOXIN-TYPE PROTEIN NAPH"/>
    <property type="match status" value="1"/>
</dbReference>
<evidence type="ECO:0000259" key="8">
    <source>
        <dbReference type="PROSITE" id="PS51379"/>
    </source>
</evidence>
<evidence type="ECO:0000256" key="2">
    <source>
        <dbReference type="ARBA" id="ARBA00022485"/>
    </source>
</evidence>
<evidence type="ECO:0000256" key="3">
    <source>
        <dbReference type="ARBA" id="ARBA00022723"/>
    </source>
</evidence>
<dbReference type="InterPro" id="IPR013783">
    <property type="entry name" value="Ig-like_fold"/>
</dbReference>
<dbReference type="Pfam" id="PF13746">
    <property type="entry name" value="Fer4_18"/>
    <property type="match status" value="1"/>
</dbReference>
<dbReference type="SUPFAM" id="SSF54862">
    <property type="entry name" value="4Fe-4S ferredoxins"/>
    <property type="match status" value="1"/>
</dbReference>
<evidence type="ECO:0000256" key="7">
    <source>
        <dbReference type="SAM" id="Phobius"/>
    </source>
</evidence>
<name>A0ABS5JRD2_9BACT</name>
<feature type="transmembrane region" description="Helical" evidence="7">
    <location>
        <begin position="335"/>
        <end position="355"/>
    </location>
</feature>
<feature type="transmembrane region" description="Helical" evidence="7">
    <location>
        <begin position="39"/>
        <end position="57"/>
    </location>
</feature>
<dbReference type="InterPro" id="IPR014116">
    <property type="entry name" value="Cyt_c_oxidase_cbb3_FixG"/>
</dbReference>
<gene>
    <name evidence="9" type="primary">ccoG</name>
    <name evidence="9" type="ORF">KEM10_04015</name>
</gene>
<dbReference type="PROSITE" id="PS51379">
    <property type="entry name" value="4FE4S_FER_2"/>
    <property type="match status" value="1"/>
</dbReference>
<proteinExistence type="predicted"/>
<sequence length="466" mass="53017">MTNEKNQTFRDRISTMNDEGKRNWIYANQPKGKYYNARTLVGIILLAFLFAAPHITIDGEPLLLFDIIHRKFVLFGVVFWPQDFHLFVIGLITIIISIVTFTVVYGRVWCGWACPQTIFMELIFRRIEYWIEGSGDQQRIRNNGEDSFDKLWRKVLKHGIFILISLLITHTMLSYFVGVETVHKYITGSPSENFSVFIALMIFTGAFYFVFAFFREQVCSLVCPYGRLQGALVDNNTLMVTYDYKRGEARGPMRKNEDRKALGKGDCVNCHKCSTVCPTGIDIRDGIQLECINCTACIDACDSVMERYKLPKGLIRITSMNNIENGQSFRWTPRIISYTALLVALVGVLVVLFNLRSDFETTILRVQGSLYQTLEDGRLSNIYNYKIVNKTSKEADLSIKLISPEGGEVQLAGSMNKIKEQEKLQGAFLLKLSKDQLDGSSTKVLIGIYDEDELIDTIESTFVGPN</sequence>
<dbReference type="Proteomes" id="UP000708576">
    <property type="component" value="Unassembled WGS sequence"/>
</dbReference>
<keyword evidence="6" id="KW-0411">Iron-sulfur</keyword>
<dbReference type="PANTHER" id="PTHR30176:SF3">
    <property type="entry name" value="FERREDOXIN-TYPE PROTEIN NAPH"/>
    <property type="match status" value="1"/>
</dbReference>
<dbReference type="InterPro" id="IPR009051">
    <property type="entry name" value="Helical_ferredxn"/>
</dbReference>
<evidence type="ECO:0000256" key="5">
    <source>
        <dbReference type="ARBA" id="ARBA00023004"/>
    </source>
</evidence>
<feature type="transmembrane region" description="Helical" evidence="7">
    <location>
        <begin position="160"/>
        <end position="179"/>
    </location>
</feature>
<evidence type="ECO:0000313" key="9">
    <source>
        <dbReference type="EMBL" id="MBS2097432.1"/>
    </source>
</evidence>
<feature type="transmembrane region" description="Helical" evidence="7">
    <location>
        <begin position="84"/>
        <end position="105"/>
    </location>
</feature>
<keyword evidence="4" id="KW-0249">Electron transport</keyword>
<evidence type="ECO:0000256" key="6">
    <source>
        <dbReference type="ARBA" id="ARBA00023014"/>
    </source>
</evidence>
<keyword evidence="7" id="KW-1133">Transmembrane helix</keyword>
<dbReference type="RefSeq" id="WP_212213816.1">
    <property type="nucleotide sequence ID" value="NZ_JAGUCO010000002.1"/>
</dbReference>
<keyword evidence="2" id="KW-0004">4Fe-4S</keyword>
<dbReference type="Gene3D" id="1.10.1060.10">
    <property type="entry name" value="Alpha-helical ferredoxin"/>
    <property type="match status" value="1"/>
</dbReference>
<feature type="transmembrane region" description="Helical" evidence="7">
    <location>
        <begin position="194"/>
        <end position="214"/>
    </location>
</feature>
<dbReference type="InterPro" id="IPR032879">
    <property type="entry name" value="FixG_C"/>
</dbReference>
<keyword evidence="3" id="KW-0479">Metal-binding</keyword>
<evidence type="ECO:0000256" key="4">
    <source>
        <dbReference type="ARBA" id="ARBA00022982"/>
    </source>
</evidence>
<feature type="domain" description="4Fe-4S ferredoxin-type" evidence="8">
    <location>
        <begin position="258"/>
        <end position="286"/>
    </location>
</feature>
<dbReference type="Pfam" id="PF11614">
    <property type="entry name" value="FixG_C"/>
    <property type="match status" value="1"/>
</dbReference>
<organism evidence="9 10">
    <name type="scientific">Carboxylicivirga linearis</name>
    <dbReference type="NCBI Taxonomy" id="1628157"/>
    <lineage>
        <taxon>Bacteria</taxon>
        <taxon>Pseudomonadati</taxon>
        <taxon>Bacteroidota</taxon>
        <taxon>Bacteroidia</taxon>
        <taxon>Marinilabiliales</taxon>
        <taxon>Marinilabiliaceae</taxon>
        <taxon>Carboxylicivirga</taxon>
    </lineage>
</organism>
<keyword evidence="1" id="KW-0813">Transport</keyword>
<accession>A0ABS5JRD2</accession>
<dbReference type="InterPro" id="IPR017900">
    <property type="entry name" value="4Fe4S_Fe_S_CS"/>
</dbReference>
<protein>
    <submittedName>
        <fullName evidence="9">Cytochrome c oxidase accessory protein CcoG</fullName>
    </submittedName>
</protein>
<dbReference type="InterPro" id="IPR017896">
    <property type="entry name" value="4Fe4S_Fe-S-bd"/>
</dbReference>
<comment type="caution">
    <text evidence="9">The sequence shown here is derived from an EMBL/GenBank/DDBJ whole genome shotgun (WGS) entry which is preliminary data.</text>
</comment>
<dbReference type="Pfam" id="PF12801">
    <property type="entry name" value="Fer4_5"/>
    <property type="match status" value="1"/>
</dbReference>
<dbReference type="Gene3D" id="2.60.40.10">
    <property type="entry name" value="Immunoglobulins"/>
    <property type="match status" value="1"/>
</dbReference>
<keyword evidence="7" id="KW-0472">Membrane</keyword>
<keyword evidence="5" id="KW-0408">Iron</keyword>
<dbReference type="InterPro" id="IPR051684">
    <property type="entry name" value="Electron_Trans/Redox"/>
</dbReference>
<keyword evidence="10" id="KW-1185">Reference proteome</keyword>
<evidence type="ECO:0000256" key="1">
    <source>
        <dbReference type="ARBA" id="ARBA00022448"/>
    </source>
</evidence>
<dbReference type="PROSITE" id="PS00198">
    <property type="entry name" value="4FE4S_FER_1"/>
    <property type="match status" value="1"/>
</dbReference>
<evidence type="ECO:0000313" key="10">
    <source>
        <dbReference type="Proteomes" id="UP000708576"/>
    </source>
</evidence>
<keyword evidence="7" id="KW-0812">Transmembrane</keyword>